<dbReference type="PRINTS" id="PR00039">
    <property type="entry name" value="HTHLYSR"/>
</dbReference>
<proteinExistence type="inferred from homology"/>
<dbReference type="OrthoDB" id="3181812at2"/>
<dbReference type="PANTHER" id="PTHR30419:SF31">
    <property type="entry name" value="BLR3139 PROTEIN"/>
    <property type="match status" value="1"/>
</dbReference>
<dbReference type="Proteomes" id="UP000298424">
    <property type="component" value="Unassembled WGS sequence"/>
</dbReference>
<comment type="similarity">
    <text evidence="1">Belongs to the LysR transcriptional regulatory family.</text>
</comment>
<dbReference type="GO" id="GO:0005829">
    <property type="term" value="C:cytosol"/>
    <property type="evidence" value="ECO:0007669"/>
    <property type="project" value="TreeGrafter"/>
</dbReference>
<dbReference type="GO" id="GO:0003700">
    <property type="term" value="F:DNA-binding transcription factor activity"/>
    <property type="evidence" value="ECO:0007669"/>
    <property type="project" value="InterPro"/>
</dbReference>
<dbReference type="Gene3D" id="3.40.190.290">
    <property type="match status" value="1"/>
</dbReference>
<sequence>MELRQLEHFVTVAEERHFTHAADLLQISQSGLSASIRALEGELGMSLFARSTRRVELTAAGQALLADALRTLASAAAAQNAVAAVRGLMRGRLTVGAEPCAGAIDLPAELAQFRTVNRGVEVRLRYAGSVELIESVASGRADIAVVVETGPTPPGVTLHELGTQRLVVLAHPDHPLAARSLITLESLRTESLIGFQSGWAAHVLARRACAAAGFDYRAAMEVNDVHSLLDLVGYNLGVAIVPASFAAKRPETLRTIELPGGLPTWSVAVAVADEPSPAATAFLDQLLANVAVQVAGNSVDASSVDVSSVDASSAAT</sequence>
<evidence type="ECO:0000256" key="1">
    <source>
        <dbReference type="ARBA" id="ARBA00009437"/>
    </source>
</evidence>
<evidence type="ECO:0000256" key="2">
    <source>
        <dbReference type="ARBA" id="ARBA00023015"/>
    </source>
</evidence>
<dbReference type="Pfam" id="PF00126">
    <property type="entry name" value="HTH_1"/>
    <property type="match status" value="1"/>
</dbReference>
<dbReference type="FunFam" id="1.10.10.10:FF:000001">
    <property type="entry name" value="LysR family transcriptional regulator"/>
    <property type="match status" value="1"/>
</dbReference>
<dbReference type="Gene3D" id="1.10.10.10">
    <property type="entry name" value="Winged helix-like DNA-binding domain superfamily/Winged helix DNA-binding domain"/>
    <property type="match status" value="1"/>
</dbReference>
<dbReference type="PROSITE" id="PS50931">
    <property type="entry name" value="HTH_LYSR"/>
    <property type="match status" value="1"/>
</dbReference>
<dbReference type="EMBL" id="SOGT01000008">
    <property type="protein sequence ID" value="TFD26436.1"/>
    <property type="molecule type" value="Genomic_DNA"/>
</dbReference>
<dbReference type="GO" id="GO:0003677">
    <property type="term" value="F:DNA binding"/>
    <property type="evidence" value="ECO:0007669"/>
    <property type="project" value="UniProtKB-KW"/>
</dbReference>
<dbReference type="AlphaFoldDB" id="A0A4R8ZHI0"/>
<gene>
    <name evidence="6" type="ORF">E3T27_06395</name>
</gene>
<comment type="caution">
    <text evidence="6">The sequence shown here is derived from an EMBL/GenBank/DDBJ whole genome shotgun (WGS) entry which is preliminary data.</text>
</comment>
<dbReference type="InterPro" id="IPR005119">
    <property type="entry name" value="LysR_subst-bd"/>
</dbReference>
<evidence type="ECO:0000259" key="5">
    <source>
        <dbReference type="PROSITE" id="PS50931"/>
    </source>
</evidence>
<dbReference type="InterPro" id="IPR036388">
    <property type="entry name" value="WH-like_DNA-bd_sf"/>
</dbReference>
<dbReference type="SUPFAM" id="SSF53850">
    <property type="entry name" value="Periplasmic binding protein-like II"/>
    <property type="match status" value="1"/>
</dbReference>
<dbReference type="InterPro" id="IPR036390">
    <property type="entry name" value="WH_DNA-bd_sf"/>
</dbReference>
<keyword evidence="2" id="KW-0805">Transcription regulation</keyword>
<dbReference type="RefSeq" id="WP_134571993.1">
    <property type="nucleotide sequence ID" value="NZ_SOGT01000008.1"/>
</dbReference>
<protein>
    <submittedName>
        <fullName evidence="6">LysR family transcriptional regulator</fullName>
    </submittedName>
</protein>
<accession>A0A4R8ZHI0</accession>
<evidence type="ECO:0000256" key="3">
    <source>
        <dbReference type="ARBA" id="ARBA00023125"/>
    </source>
</evidence>
<organism evidence="6 7">
    <name type="scientific">Cryobacterium lyxosi</name>
    <dbReference type="NCBI Taxonomy" id="1259228"/>
    <lineage>
        <taxon>Bacteria</taxon>
        <taxon>Bacillati</taxon>
        <taxon>Actinomycetota</taxon>
        <taxon>Actinomycetes</taxon>
        <taxon>Micrococcales</taxon>
        <taxon>Microbacteriaceae</taxon>
        <taxon>Cryobacterium</taxon>
    </lineage>
</organism>
<feature type="domain" description="HTH lysR-type" evidence="5">
    <location>
        <begin position="1"/>
        <end position="58"/>
    </location>
</feature>
<keyword evidence="7" id="KW-1185">Reference proteome</keyword>
<evidence type="ECO:0000313" key="6">
    <source>
        <dbReference type="EMBL" id="TFD26436.1"/>
    </source>
</evidence>
<evidence type="ECO:0000256" key="4">
    <source>
        <dbReference type="ARBA" id="ARBA00023163"/>
    </source>
</evidence>
<dbReference type="InterPro" id="IPR050950">
    <property type="entry name" value="HTH-type_LysR_regulators"/>
</dbReference>
<dbReference type="Pfam" id="PF03466">
    <property type="entry name" value="LysR_substrate"/>
    <property type="match status" value="1"/>
</dbReference>
<dbReference type="SUPFAM" id="SSF46785">
    <property type="entry name" value="Winged helix' DNA-binding domain"/>
    <property type="match status" value="1"/>
</dbReference>
<dbReference type="PANTHER" id="PTHR30419">
    <property type="entry name" value="HTH-TYPE TRANSCRIPTIONAL REGULATOR YBHD"/>
    <property type="match status" value="1"/>
</dbReference>
<dbReference type="InterPro" id="IPR000847">
    <property type="entry name" value="LysR_HTH_N"/>
</dbReference>
<evidence type="ECO:0000313" key="7">
    <source>
        <dbReference type="Proteomes" id="UP000298424"/>
    </source>
</evidence>
<name>A0A4R8ZHI0_9MICO</name>
<keyword evidence="3" id="KW-0238">DNA-binding</keyword>
<reference evidence="6 7" key="1">
    <citation type="submission" date="2019-03" db="EMBL/GenBank/DDBJ databases">
        <title>Genomics of glacier-inhabiting Cryobacterium strains.</title>
        <authorList>
            <person name="Liu Q."/>
            <person name="Xin Y.-H."/>
        </authorList>
    </citation>
    <scope>NUCLEOTIDE SEQUENCE [LARGE SCALE GENOMIC DNA]</scope>
    <source>
        <strain evidence="6 7">TMT1-1</strain>
    </source>
</reference>
<keyword evidence="4" id="KW-0804">Transcription</keyword>